<dbReference type="PANTHER" id="PTHR32222:SF1">
    <property type="entry name" value="CENTROMERE PROTEIN U"/>
    <property type="match status" value="1"/>
</dbReference>
<dbReference type="EMBL" id="BRZM01002233">
    <property type="protein sequence ID" value="GLD74430.1"/>
    <property type="molecule type" value="Genomic_DNA"/>
</dbReference>
<name>A0AAD3RND5_LATJO</name>
<accession>A0AAD3RND5</accession>
<dbReference type="GO" id="GO:0005634">
    <property type="term" value="C:nucleus"/>
    <property type="evidence" value="ECO:0007669"/>
    <property type="project" value="TreeGrafter"/>
</dbReference>
<protein>
    <submittedName>
        <fullName evidence="1">Centromere protein U</fullName>
    </submittedName>
</protein>
<sequence length="138" mass="16309">MCCQNSRAERQVWLLQKEKAELKLRLTDLRRSHAFLRDIRELNQQYLDYRHTHPKEKETYGASSLPALLLETRHIQTTEQQLSRINNQTEKRLQRNGILTLREETCYNSSTDVLRKRNMAEVHDGVDEQNNGDFSGCH</sequence>
<comment type="caution">
    <text evidence="1">The sequence shown here is derived from an EMBL/GenBank/DDBJ whole genome shotgun (WGS) entry which is preliminary data.</text>
</comment>
<dbReference type="AlphaFoldDB" id="A0AAD3RND5"/>
<proteinExistence type="predicted"/>
<reference evidence="1" key="1">
    <citation type="submission" date="2022-08" db="EMBL/GenBank/DDBJ databases">
        <title>Genome sequencing of akame (Lates japonicus).</title>
        <authorList>
            <person name="Hashiguchi Y."/>
            <person name="Takahashi H."/>
        </authorList>
    </citation>
    <scope>NUCLEOTIDE SEQUENCE</scope>
    <source>
        <strain evidence="1">Kochi</strain>
    </source>
</reference>
<keyword evidence="2" id="KW-1185">Reference proteome</keyword>
<dbReference type="Proteomes" id="UP001279410">
    <property type="component" value="Unassembled WGS sequence"/>
</dbReference>
<evidence type="ECO:0000313" key="2">
    <source>
        <dbReference type="Proteomes" id="UP001279410"/>
    </source>
</evidence>
<dbReference type="PANTHER" id="PTHR32222">
    <property type="entry name" value="CENTROMERE PROTEIN U"/>
    <property type="match status" value="1"/>
</dbReference>
<evidence type="ECO:0000313" key="1">
    <source>
        <dbReference type="EMBL" id="GLD74430.1"/>
    </source>
</evidence>
<gene>
    <name evidence="1" type="ORF">AKAME5_002575900</name>
</gene>
<organism evidence="1 2">
    <name type="scientific">Lates japonicus</name>
    <name type="common">Japanese lates</name>
    <dbReference type="NCBI Taxonomy" id="270547"/>
    <lineage>
        <taxon>Eukaryota</taxon>
        <taxon>Metazoa</taxon>
        <taxon>Chordata</taxon>
        <taxon>Craniata</taxon>
        <taxon>Vertebrata</taxon>
        <taxon>Euteleostomi</taxon>
        <taxon>Actinopterygii</taxon>
        <taxon>Neopterygii</taxon>
        <taxon>Teleostei</taxon>
        <taxon>Neoteleostei</taxon>
        <taxon>Acanthomorphata</taxon>
        <taxon>Carangaria</taxon>
        <taxon>Carangaria incertae sedis</taxon>
        <taxon>Centropomidae</taxon>
        <taxon>Lates</taxon>
    </lineage>
</organism>